<evidence type="ECO:0000256" key="1">
    <source>
        <dbReference type="SAM" id="Phobius"/>
    </source>
</evidence>
<proteinExistence type="predicted"/>
<organism evidence="2 3">
    <name type="scientific">Glossina brevipalpis</name>
    <dbReference type="NCBI Taxonomy" id="37001"/>
    <lineage>
        <taxon>Eukaryota</taxon>
        <taxon>Metazoa</taxon>
        <taxon>Ecdysozoa</taxon>
        <taxon>Arthropoda</taxon>
        <taxon>Hexapoda</taxon>
        <taxon>Insecta</taxon>
        <taxon>Pterygota</taxon>
        <taxon>Neoptera</taxon>
        <taxon>Endopterygota</taxon>
        <taxon>Diptera</taxon>
        <taxon>Brachycera</taxon>
        <taxon>Muscomorpha</taxon>
        <taxon>Hippoboscoidea</taxon>
        <taxon>Glossinidae</taxon>
        <taxon>Glossina</taxon>
    </lineage>
</organism>
<evidence type="ECO:0000313" key="3">
    <source>
        <dbReference type="Proteomes" id="UP000091820"/>
    </source>
</evidence>
<dbReference type="Proteomes" id="UP000091820">
    <property type="component" value="Unassembled WGS sequence"/>
</dbReference>
<keyword evidence="1" id="KW-1133">Transmembrane helix</keyword>
<dbReference type="AlphaFoldDB" id="A0A1A9WFJ2"/>
<accession>A0A1A9WFJ2</accession>
<dbReference type="VEuPathDB" id="VectorBase:GBRI017895"/>
<name>A0A1A9WFJ2_9MUSC</name>
<reference evidence="3" key="1">
    <citation type="submission" date="2014-03" db="EMBL/GenBank/DDBJ databases">
        <authorList>
            <person name="Aksoy S."/>
            <person name="Warren W."/>
            <person name="Wilson R.K."/>
        </authorList>
    </citation>
    <scope>NUCLEOTIDE SEQUENCE [LARGE SCALE GENOMIC DNA]</scope>
    <source>
        <strain evidence="3">IAEA</strain>
    </source>
</reference>
<feature type="transmembrane region" description="Helical" evidence="1">
    <location>
        <begin position="67"/>
        <end position="88"/>
    </location>
</feature>
<keyword evidence="3" id="KW-1185">Reference proteome</keyword>
<protein>
    <submittedName>
        <fullName evidence="2">Uncharacterized protein</fullName>
    </submittedName>
</protein>
<reference evidence="2" key="2">
    <citation type="submission" date="2020-05" db="UniProtKB">
        <authorList>
            <consortium name="EnsemblMetazoa"/>
        </authorList>
    </citation>
    <scope>IDENTIFICATION</scope>
    <source>
        <strain evidence="2">IAEA</strain>
    </source>
</reference>
<keyword evidence="1" id="KW-0472">Membrane</keyword>
<dbReference type="EnsemblMetazoa" id="GBRI017895-RA">
    <property type="protein sequence ID" value="GBRI017895-PA"/>
    <property type="gene ID" value="GBRI017895"/>
</dbReference>
<evidence type="ECO:0000313" key="2">
    <source>
        <dbReference type="EnsemblMetazoa" id="GBRI017895-PA"/>
    </source>
</evidence>
<sequence>MAVYLQAFRQKFSTTSSPSNEKGNNCGPVYEITFKRHENTKKKFRHNQNIMQIIRLLGSSVSSMLRWIFIGINYEQLLIFACGVVINLKAMNKRNASTIAE</sequence>
<keyword evidence="1" id="KW-0812">Transmembrane</keyword>